<dbReference type="EMBL" id="UYIO01000001">
    <property type="protein sequence ID" value="VDG76213.1"/>
    <property type="molecule type" value="Genomic_DNA"/>
</dbReference>
<gene>
    <name evidence="8" type="ORF">NCTC10327_00873</name>
</gene>
<name>A0A7Z8Y8K6_9ACTO</name>
<evidence type="ECO:0000256" key="6">
    <source>
        <dbReference type="SAM" id="Phobius"/>
    </source>
</evidence>
<reference evidence="8 9" key="1">
    <citation type="submission" date="2018-11" db="EMBL/GenBank/DDBJ databases">
        <authorList>
            <consortium name="Pathogen Informatics"/>
        </authorList>
    </citation>
    <scope>NUCLEOTIDE SEQUENCE [LARGE SCALE GENOMIC DNA]</scope>
    <source>
        <strain evidence="8 9">NCTC10327</strain>
    </source>
</reference>
<feature type="transmembrane region" description="Helical" evidence="6">
    <location>
        <begin position="350"/>
        <end position="377"/>
    </location>
</feature>
<feature type="compositionally biased region" description="Low complexity" evidence="5">
    <location>
        <begin position="172"/>
        <end position="186"/>
    </location>
</feature>
<keyword evidence="3 6" id="KW-1133">Transmembrane helix</keyword>
<feature type="transmembrane region" description="Helical" evidence="6">
    <location>
        <begin position="383"/>
        <end position="405"/>
    </location>
</feature>
<dbReference type="GO" id="GO:0140359">
    <property type="term" value="F:ABC-type transporter activity"/>
    <property type="evidence" value="ECO:0007669"/>
    <property type="project" value="InterPro"/>
</dbReference>
<dbReference type="InterPro" id="IPR051328">
    <property type="entry name" value="T7SS_ABC-Transporter"/>
</dbReference>
<comment type="caution">
    <text evidence="8">The sequence shown here is derived from an EMBL/GenBank/DDBJ whole genome shotgun (WGS) entry which is preliminary data.</text>
</comment>
<organism evidence="8 9">
    <name type="scientific">Actinobaculum suis</name>
    <dbReference type="NCBI Taxonomy" id="1657"/>
    <lineage>
        <taxon>Bacteria</taxon>
        <taxon>Bacillati</taxon>
        <taxon>Actinomycetota</taxon>
        <taxon>Actinomycetes</taxon>
        <taxon>Actinomycetales</taxon>
        <taxon>Actinomycetaceae</taxon>
        <taxon>Actinobaculum</taxon>
    </lineage>
</organism>
<dbReference type="PANTHER" id="PTHR43077">
    <property type="entry name" value="TRANSPORT PERMEASE YVFS-RELATED"/>
    <property type="match status" value="1"/>
</dbReference>
<evidence type="ECO:0000256" key="1">
    <source>
        <dbReference type="ARBA" id="ARBA00004141"/>
    </source>
</evidence>
<dbReference type="InterPro" id="IPR013525">
    <property type="entry name" value="ABC2_TM"/>
</dbReference>
<evidence type="ECO:0000256" key="5">
    <source>
        <dbReference type="SAM" id="MobiDB-lite"/>
    </source>
</evidence>
<dbReference type="GO" id="GO:0016020">
    <property type="term" value="C:membrane"/>
    <property type="evidence" value="ECO:0007669"/>
    <property type="project" value="UniProtKB-SubCell"/>
</dbReference>
<feature type="transmembrane region" description="Helical" evidence="6">
    <location>
        <begin position="50"/>
        <end position="72"/>
    </location>
</feature>
<feature type="transmembrane region" description="Helical" evidence="6">
    <location>
        <begin position="417"/>
        <end position="438"/>
    </location>
</feature>
<keyword evidence="4 6" id="KW-0472">Membrane</keyword>
<protein>
    <submittedName>
        <fullName evidence="8">YhgE/Pip N-terminal domain</fullName>
    </submittedName>
</protein>
<evidence type="ECO:0000256" key="4">
    <source>
        <dbReference type="ARBA" id="ARBA00023136"/>
    </source>
</evidence>
<feature type="compositionally biased region" description="Polar residues" evidence="5">
    <location>
        <begin position="1"/>
        <end position="20"/>
    </location>
</feature>
<dbReference type="PANTHER" id="PTHR43077:SF5">
    <property type="entry name" value="PHAGE INFECTION PROTEIN"/>
    <property type="match status" value="1"/>
</dbReference>
<evidence type="ECO:0000259" key="7">
    <source>
        <dbReference type="Pfam" id="PF12698"/>
    </source>
</evidence>
<keyword evidence="2 6" id="KW-0812">Transmembrane</keyword>
<feature type="region of interest" description="Disordered" evidence="5">
    <location>
        <begin position="1"/>
        <end position="37"/>
    </location>
</feature>
<feature type="domain" description="ABC-2 type transporter transmembrane" evidence="7">
    <location>
        <begin position="61"/>
        <end position="480"/>
    </location>
</feature>
<sequence length="504" mass="51970">MSEKTPSGKCTQTTTAQSPSPGLRKTAATAPAQAPATASARTKQSSFSGLIQAVLAASLTVLVFCFAFAPMLRMDVKGLPVVAFSADTGVETPRGEIKIGDQVLAQMVEKVNAQGALKVTVVDTPLDAAHLDSYYAALVIPADFSQKVLATAQPPAAATTALPGSARDLAPESVAAGSAAESVPGSTAESAPAGELPAQADAGAAQPTITLKINQGKNPLAASIIAQGVRELTGEITDELSDKLTDQLTGELTSELTGELPSELASALPGALTKENMGNPNADSANLAREGQAAASLPELQVEYYNPVPAALGIAGSLAPMGFVMLLLWPSNVGGLLLANATRQQNGWKAFANQLLGMVVTAAAIAAIAVGLLSALLRTQVPFGTMFAFSWIVTLALLALVVGCVGLCGRWGMAIPVCLHIISMTTVTFPAEFLPPLWRDWIYPWTPLQFFGNGVREVLYLDQTALPSQTGAFLVIFGVGVALMLLGLGRTALARRKAGATVAV</sequence>
<proteinExistence type="predicted"/>
<comment type="subcellular location">
    <subcellularLocation>
        <location evidence="1">Membrane</location>
        <topology evidence="1">Multi-pass membrane protein</topology>
    </subcellularLocation>
</comment>
<evidence type="ECO:0000256" key="2">
    <source>
        <dbReference type="ARBA" id="ARBA00022692"/>
    </source>
</evidence>
<feature type="compositionally biased region" description="Low complexity" evidence="5">
    <location>
        <begin position="26"/>
        <end position="37"/>
    </location>
</feature>
<evidence type="ECO:0000256" key="3">
    <source>
        <dbReference type="ARBA" id="ARBA00022989"/>
    </source>
</evidence>
<feature type="region of interest" description="Disordered" evidence="5">
    <location>
        <begin position="172"/>
        <end position="193"/>
    </location>
</feature>
<evidence type="ECO:0000313" key="9">
    <source>
        <dbReference type="Proteomes" id="UP000269974"/>
    </source>
</evidence>
<accession>A0A7Z8Y8K6</accession>
<dbReference type="Proteomes" id="UP000269974">
    <property type="component" value="Unassembled WGS sequence"/>
</dbReference>
<feature type="transmembrane region" description="Helical" evidence="6">
    <location>
        <begin position="470"/>
        <end position="488"/>
    </location>
</feature>
<dbReference type="AlphaFoldDB" id="A0A7Z8Y8K6"/>
<dbReference type="Pfam" id="PF12698">
    <property type="entry name" value="ABC2_membrane_3"/>
    <property type="match status" value="1"/>
</dbReference>
<dbReference type="RefSeq" id="WP_185933933.1">
    <property type="nucleotide sequence ID" value="NZ_UYIO01000001.1"/>
</dbReference>
<evidence type="ECO:0000313" key="8">
    <source>
        <dbReference type="EMBL" id="VDG76213.1"/>
    </source>
</evidence>